<proteinExistence type="predicted"/>
<accession>A0A5J4R750</accession>
<gene>
    <name evidence="1" type="ORF">EZS27_021314</name>
</gene>
<protein>
    <submittedName>
        <fullName evidence="1">Uncharacterized protein</fullName>
    </submittedName>
</protein>
<evidence type="ECO:0000313" key="1">
    <source>
        <dbReference type="EMBL" id="KAA6329927.1"/>
    </source>
</evidence>
<reference evidence="1" key="1">
    <citation type="submission" date="2019-03" db="EMBL/GenBank/DDBJ databases">
        <title>Single cell metagenomics reveals metabolic interactions within the superorganism composed of flagellate Streblomastix strix and complex community of Bacteroidetes bacteria on its surface.</title>
        <authorList>
            <person name="Treitli S.C."/>
            <person name="Kolisko M."/>
            <person name="Husnik F."/>
            <person name="Keeling P."/>
            <person name="Hampl V."/>
        </authorList>
    </citation>
    <scope>NUCLEOTIDE SEQUENCE</scope>
    <source>
        <strain evidence="1">STM</strain>
    </source>
</reference>
<name>A0A5J4R750_9ZZZZ</name>
<dbReference type="EMBL" id="SNRY01001575">
    <property type="protein sequence ID" value="KAA6329927.1"/>
    <property type="molecule type" value="Genomic_DNA"/>
</dbReference>
<sequence>MFDKRLNIMNNLIQNYELILKGLTNFYLFVLNRNINSIKGIFAKCTTVYLVFNAINITILVELC</sequence>
<comment type="caution">
    <text evidence="1">The sequence shown here is derived from an EMBL/GenBank/DDBJ whole genome shotgun (WGS) entry which is preliminary data.</text>
</comment>
<dbReference type="AlphaFoldDB" id="A0A5J4R750"/>
<organism evidence="1">
    <name type="scientific">termite gut metagenome</name>
    <dbReference type="NCBI Taxonomy" id="433724"/>
    <lineage>
        <taxon>unclassified sequences</taxon>
        <taxon>metagenomes</taxon>
        <taxon>organismal metagenomes</taxon>
    </lineage>
</organism>